<organism evidence="2 3">
    <name type="scientific">Sediminitomix flava</name>
    <dbReference type="NCBI Taxonomy" id="379075"/>
    <lineage>
        <taxon>Bacteria</taxon>
        <taxon>Pseudomonadati</taxon>
        <taxon>Bacteroidota</taxon>
        <taxon>Cytophagia</taxon>
        <taxon>Cytophagales</taxon>
        <taxon>Flammeovirgaceae</taxon>
        <taxon>Sediminitomix</taxon>
    </lineage>
</organism>
<dbReference type="OrthoDB" id="978704at2"/>
<sequence length="158" mass="18775">MNTKRYLSIGGTLFILFLLQEIFELRWVALEELQETQSYRRWSGLGLFLIIAFQWTLSLIRVVPSWQTLSITFKSIHNWLGAFTPLLFYVHSMHLGFAYLFVLSLTFFGNFILGMFNLDVLKSRSQVLFQGWMILHVACSFFITFLTVYHIWIVFYYE</sequence>
<keyword evidence="3" id="KW-1185">Reference proteome</keyword>
<keyword evidence="1" id="KW-0472">Membrane</keyword>
<feature type="transmembrane region" description="Helical" evidence="1">
    <location>
        <begin position="44"/>
        <end position="66"/>
    </location>
</feature>
<feature type="transmembrane region" description="Helical" evidence="1">
    <location>
        <begin position="86"/>
        <end position="113"/>
    </location>
</feature>
<evidence type="ECO:0000313" key="2">
    <source>
        <dbReference type="EMBL" id="PWJ42868.1"/>
    </source>
</evidence>
<dbReference type="RefSeq" id="WP_109616989.1">
    <property type="nucleotide sequence ID" value="NZ_QGDO01000002.1"/>
</dbReference>
<feature type="transmembrane region" description="Helical" evidence="1">
    <location>
        <begin position="6"/>
        <end position="23"/>
    </location>
</feature>
<reference evidence="2 3" key="1">
    <citation type="submission" date="2018-03" db="EMBL/GenBank/DDBJ databases">
        <title>Genomic Encyclopedia of Archaeal and Bacterial Type Strains, Phase II (KMG-II): from individual species to whole genera.</title>
        <authorList>
            <person name="Goeker M."/>
        </authorList>
    </citation>
    <scope>NUCLEOTIDE SEQUENCE [LARGE SCALE GENOMIC DNA]</scope>
    <source>
        <strain evidence="2 3">DSM 28229</strain>
    </source>
</reference>
<accession>A0A315ZDD2</accession>
<keyword evidence="1" id="KW-0812">Transmembrane</keyword>
<comment type="caution">
    <text evidence="2">The sequence shown here is derived from an EMBL/GenBank/DDBJ whole genome shotgun (WGS) entry which is preliminary data.</text>
</comment>
<dbReference type="AlphaFoldDB" id="A0A315ZDD2"/>
<evidence type="ECO:0000256" key="1">
    <source>
        <dbReference type="SAM" id="Phobius"/>
    </source>
</evidence>
<dbReference type="Proteomes" id="UP000245535">
    <property type="component" value="Unassembled WGS sequence"/>
</dbReference>
<evidence type="ECO:0000313" key="3">
    <source>
        <dbReference type="Proteomes" id="UP000245535"/>
    </source>
</evidence>
<proteinExistence type="predicted"/>
<gene>
    <name evidence="2" type="ORF">BC781_102414</name>
</gene>
<protein>
    <submittedName>
        <fullName evidence="2">Uncharacterized protein</fullName>
    </submittedName>
</protein>
<dbReference type="EMBL" id="QGDO01000002">
    <property type="protein sequence ID" value="PWJ42868.1"/>
    <property type="molecule type" value="Genomic_DNA"/>
</dbReference>
<name>A0A315ZDD2_SEDFL</name>
<keyword evidence="1" id="KW-1133">Transmembrane helix</keyword>
<feature type="transmembrane region" description="Helical" evidence="1">
    <location>
        <begin position="134"/>
        <end position="157"/>
    </location>
</feature>